<name>A0A443K148_9RHOB</name>
<evidence type="ECO:0000313" key="2">
    <source>
        <dbReference type="EMBL" id="RWR26483.1"/>
    </source>
</evidence>
<dbReference type="AlphaFoldDB" id="A0A443K148"/>
<keyword evidence="1" id="KW-0472">Membrane</keyword>
<dbReference type="EMBL" id="SAUY01000044">
    <property type="protein sequence ID" value="RWR26483.1"/>
    <property type="molecule type" value="Genomic_DNA"/>
</dbReference>
<dbReference type="RefSeq" id="WP_128233929.1">
    <property type="nucleotide sequence ID" value="NZ_SAUY01000044.1"/>
</dbReference>
<gene>
    <name evidence="2" type="ORF">D2T29_20425</name>
</gene>
<reference evidence="2 3" key="2">
    <citation type="submission" date="2019-01" db="EMBL/GenBank/DDBJ databases">
        <authorList>
            <person name="Li Y."/>
        </authorList>
    </citation>
    <scope>NUCLEOTIDE SEQUENCE [LARGE SCALE GENOMIC DNA]</scope>
    <source>
        <strain evidence="2 3">07D10-4-3</strain>
    </source>
</reference>
<evidence type="ECO:0000256" key="1">
    <source>
        <dbReference type="SAM" id="Phobius"/>
    </source>
</evidence>
<sequence length="235" mass="24564">MTTATNRADHLARHDLHAVLDYGLKRRLPPVGVIIGTAIAVAGVGVLAGGVGSLGAGNLLVLGGARLREVMVGATKRLMEGRALALTAVQAATVAVLLTWTGPGVFFVTAGVEFWGAVAFLVALLHQGGLLRPECCGETRQPDPCQLPDGDRASVRFCARMAGTADQPDDTGPVSEENGFGITELVRIDTLKDWPQSGFQLVAAWLRKGHAGPWTASRLGEGMRLTALPNPSSTP</sequence>
<feature type="transmembrane region" description="Helical" evidence="1">
    <location>
        <begin position="83"/>
        <end position="100"/>
    </location>
</feature>
<dbReference type="Proteomes" id="UP000284451">
    <property type="component" value="Unassembled WGS sequence"/>
</dbReference>
<evidence type="ECO:0000313" key="3">
    <source>
        <dbReference type="Proteomes" id="UP000284451"/>
    </source>
</evidence>
<reference evidence="2 3" key="1">
    <citation type="submission" date="2019-01" db="EMBL/GenBank/DDBJ databases">
        <title>Sinorhodobacter populi sp. nov. isolated from the symptomatic bark tissue of Populus euramericana canker.</title>
        <authorList>
            <person name="Xu G."/>
        </authorList>
    </citation>
    <scope>NUCLEOTIDE SEQUENCE [LARGE SCALE GENOMIC DNA]</scope>
    <source>
        <strain evidence="2 3">07D10-4-3</strain>
    </source>
</reference>
<keyword evidence="1" id="KW-1133">Transmembrane helix</keyword>
<organism evidence="2 3">
    <name type="scientific">Paenirhodobacter populi</name>
    <dbReference type="NCBI Taxonomy" id="2306993"/>
    <lineage>
        <taxon>Bacteria</taxon>
        <taxon>Pseudomonadati</taxon>
        <taxon>Pseudomonadota</taxon>
        <taxon>Alphaproteobacteria</taxon>
        <taxon>Rhodobacterales</taxon>
        <taxon>Rhodobacter group</taxon>
        <taxon>Paenirhodobacter</taxon>
    </lineage>
</organism>
<feature type="transmembrane region" description="Helical" evidence="1">
    <location>
        <begin position="33"/>
        <end position="62"/>
    </location>
</feature>
<accession>A0A443K148</accession>
<feature type="transmembrane region" description="Helical" evidence="1">
    <location>
        <begin position="106"/>
        <end position="125"/>
    </location>
</feature>
<keyword evidence="1" id="KW-0812">Transmembrane</keyword>
<comment type="caution">
    <text evidence="2">The sequence shown here is derived from an EMBL/GenBank/DDBJ whole genome shotgun (WGS) entry which is preliminary data.</text>
</comment>
<protein>
    <submittedName>
        <fullName evidence="2">Uncharacterized protein</fullName>
    </submittedName>
</protein>
<proteinExistence type="predicted"/>